<evidence type="ECO:0000313" key="3">
    <source>
        <dbReference type="Proteomes" id="UP000242444"/>
    </source>
</evidence>
<sequence length="191" mass="20247">MPEWAADAEPHHARDPAKAPVSPVTGQPTLVWDYTSTTTFLKLVVIAVVLGALAGSVLQALNIPSSGPTYGWLAAGTGTVMGLIQVRPRKLAAGARWLTLGKRNVRVYELTKVDIKPSILGPTLHLTDKSGAAIAVQLRDAQTTPGVWDYVYLGVFHSVANGADVTDRANNTLSLRGPGGTVRPGYDREPS</sequence>
<keyword evidence="3" id="KW-1185">Reference proteome</keyword>
<evidence type="ECO:0000313" key="2">
    <source>
        <dbReference type="EMBL" id="OZM70299.1"/>
    </source>
</evidence>
<feature type="region of interest" description="Disordered" evidence="1">
    <location>
        <begin position="1"/>
        <end position="23"/>
    </location>
</feature>
<evidence type="ECO:0000256" key="1">
    <source>
        <dbReference type="SAM" id="MobiDB-lite"/>
    </source>
</evidence>
<name>A0A263CWE9_9PSEU</name>
<proteinExistence type="predicted"/>
<dbReference type="EMBL" id="NKYE01000021">
    <property type="protein sequence ID" value="OZM70299.1"/>
    <property type="molecule type" value="Genomic_DNA"/>
</dbReference>
<gene>
    <name evidence="2" type="ORF">CFN78_25560</name>
</gene>
<dbReference type="InParanoid" id="A0A263CWE9"/>
<organism evidence="2 3">
    <name type="scientific">Amycolatopsis antarctica</name>
    <dbReference type="NCBI Taxonomy" id="1854586"/>
    <lineage>
        <taxon>Bacteria</taxon>
        <taxon>Bacillati</taxon>
        <taxon>Actinomycetota</taxon>
        <taxon>Actinomycetes</taxon>
        <taxon>Pseudonocardiales</taxon>
        <taxon>Pseudonocardiaceae</taxon>
        <taxon>Amycolatopsis</taxon>
    </lineage>
</organism>
<comment type="caution">
    <text evidence="2">The sequence shown here is derived from an EMBL/GenBank/DDBJ whole genome shotgun (WGS) entry which is preliminary data.</text>
</comment>
<reference evidence="2 3" key="1">
    <citation type="submission" date="2017-07" db="EMBL/GenBank/DDBJ databases">
        <title>Amycolatopsis antarcticus sp. nov., isolated from the surface of an Antarcticus brown macroalga.</title>
        <authorList>
            <person name="Wang J."/>
            <person name="Leiva S."/>
            <person name="Huang J."/>
            <person name="Huang Y."/>
        </authorList>
    </citation>
    <scope>NUCLEOTIDE SEQUENCE [LARGE SCALE GENOMIC DNA]</scope>
    <source>
        <strain evidence="2 3">AU-G6</strain>
    </source>
</reference>
<feature type="compositionally biased region" description="Basic and acidic residues" evidence="1">
    <location>
        <begin position="8"/>
        <end position="17"/>
    </location>
</feature>
<dbReference type="AlphaFoldDB" id="A0A263CWE9"/>
<dbReference type="Proteomes" id="UP000242444">
    <property type="component" value="Unassembled WGS sequence"/>
</dbReference>
<feature type="region of interest" description="Disordered" evidence="1">
    <location>
        <begin position="171"/>
        <end position="191"/>
    </location>
</feature>
<protein>
    <submittedName>
        <fullName evidence="2">Uncharacterized protein</fullName>
    </submittedName>
</protein>
<accession>A0A263CWE9</accession>